<gene>
    <name evidence="9" type="ORF">MSPICULIGERA_LOCUS18079</name>
</gene>
<name>A0AA36D386_9BILA</name>
<feature type="domain" description="LIM zinc-binding" evidence="7">
    <location>
        <begin position="132"/>
        <end position="195"/>
    </location>
</feature>
<proteinExistence type="predicted"/>
<keyword evidence="4 5" id="KW-0440">LIM domain</keyword>
<dbReference type="PROSITE" id="PS51303">
    <property type="entry name" value="PET"/>
    <property type="match status" value="1"/>
</dbReference>
<dbReference type="FunFam" id="2.10.110.10:FF:000005">
    <property type="entry name" value="Testin isoform 1"/>
    <property type="match status" value="1"/>
</dbReference>
<evidence type="ECO:0000256" key="4">
    <source>
        <dbReference type="ARBA" id="ARBA00023038"/>
    </source>
</evidence>
<accession>A0AA36D386</accession>
<feature type="non-terminal residue" evidence="9">
    <location>
        <position position="477"/>
    </location>
</feature>
<evidence type="ECO:0000259" key="8">
    <source>
        <dbReference type="PROSITE" id="PS51303"/>
    </source>
</evidence>
<keyword evidence="1 5" id="KW-0479">Metal-binding</keyword>
<dbReference type="Proteomes" id="UP001177023">
    <property type="component" value="Unassembled WGS sequence"/>
</dbReference>
<sequence>MSSTRRRDHLAAFSDSGGSWRRQILPDSDSDSDSGCVLDEYAWTPPRHTPHMVHLYFASIPEDKVPVTGSAGEKWRERQLKIQHPPQDSDPLCCGPLTRDEVDELKVFDVSRKQKAFGRAVVEKTPYDGLLRRCGGCNDAPLQEGQVAVYAEKVDRWFHPACFNCQKCQTLLVDLLYYAHGNTVYCGRHHAEQFKPRCAKCDELVFCGEVVDAENRSWHRHHFTCQQCERPIGGNRYVVHGGRFMCLRCESRTLGPPPPNPGSCSTCRKIIRENEPHIAKGEDIWHANSTCFQCRSCRRTLLGRPFEVFEDGWLICQHGCREETPIASTSRYTHENGRQRGGRRRRRSLSDRDEPEQHRHVEQAALARRPPPPRTAPPPPPANEGIYETVLAVPTPEKSKLKMRPANLYSSTPNQLRRTDSEPLYDRPLYATSSDSSDDEDVYYVQQMMAAATIAKNTEVTKIRKAKRRKQTRCIIS</sequence>
<dbReference type="InterPro" id="IPR047120">
    <property type="entry name" value="Pk/Esn/Tes"/>
</dbReference>
<dbReference type="InterPro" id="IPR010442">
    <property type="entry name" value="PET_domain"/>
</dbReference>
<keyword evidence="3 5" id="KW-0862">Zinc</keyword>
<evidence type="ECO:0000313" key="10">
    <source>
        <dbReference type="Proteomes" id="UP001177023"/>
    </source>
</evidence>
<evidence type="ECO:0000256" key="2">
    <source>
        <dbReference type="ARBA" id="ARBA00022737"/>
    </source>
</evidence>
<feature type="domain" description="LIM zinc-binding" evidence="7">
    <location>
        <begin position="196"/>
        <end position="256"/>
    </location>
</feature>
<dbReference type="SMART" id="SM00132">
    <property type="entry name" value="LIM"/>
    <property type="match status" value="3"/>
</dbReference>
<feature type="compositionally biased region" description="Pro residues" evidence="6">
    <location>
        <begin position="369"/>
        <end position="382"/>
    </location>
</feature>
<evidence type="ECO:0000256" key="1">
    <source>
        <dbReference type="ARBA" id="ARBA00022723"/>
    </source>
</evidence>
<keyword evidence="2" id="KW-0677">Repeat</keyword>
<evidence type="ECO:0000259" key="7">
    <source>
        <dbReference type="PROSITE" id="PS50023"/>
    </source>
</evidence>
<dbReference type="InterPro" id="IPR001781">
    <property type="entry name" value="Znf_LIM"/>
</dbReference>
<organism evidence="9 10">
    <name type="scientific">Mesorhabditis spiculigera</name>
    <dbReference type="NCBI Taxonomy" id="96644"/>
    <lineage>
        <taxon>Eukaryota</taxon>
        <taxon>Metazoa</taxon>
        <taxon>Ecdysozoa</taxon>
        <taxon>Nematoda</taxon>
        <taxon>Chromadorea</taxon>
        <taxon>Rhabditida</taxon>
        <taxon>Rhabditina</taxon>
        <taxon>Rhabditomorpha</taxon>
        <taxon>Rhabditoidea</taxon>
        <taxon>Rhabditidae</taxon>
        <taxon>Mesorhabditinae</taxon>
        <taxon>Mesorhabditis</taxon>
    </lineage>
</organism>
<dbReference type="Pfam" id="PF00412">
    <property type="entry name" value="LIM"/>
    <property type="match status" value="3"/>
</dbReference>
<evidence type="ECO:0000256" key="5">
    <source>
        <dbReference type="PROSITE-ProRule" id="PRU00125"/>
    </source>
</evidence>
<keyword evidence="10" id="KW-1185">Reference proteome</keyword>
<dbReference type="EMBL" id="CATQJA010002657">
    <property type="protein sequence ID" value="CAJ0579876.1"/>
    <property type="molecule type" value="Genomic_DNA"/>
</dbReference>
<dbReference type="GO" id="GO:0008270">
    <property type="term" value="F:zinc ion binding"/>
    <property type="evidence" value="ECO:0007669"/>
    <property type="project" value="InterPro"/>
</dbReference>
<feature type="region of interest" description="Disordered" evidence="6">
    <location>
        <begin position="1"/>
        <end position="33"/>
    </location>
</feature>
<feature type="domain" description="PET" evidence="8">
    <location>
        <begin position="22"/>
        <end position="130"/>
    </location>
</feature>
<dbReference type="Pfam" id="PF06297">
    <property type="entry name" value="PET"/>
    <property type="match status" value="1"/>
</dbReference>
<dbReference type="PANTHER" id="PTHR24211">
    <property type="entry name" value="LIM DOMAIN-CONTAINING PROTEIN"/>
    <property type="match status" value="1"/>
</dbReference>
<evidence type="ECO:0000256" key="6">
    <source>
        <dbReference type="SAM" id="MobiDB-lite"/>
    </source>
</evidence>
<dbReference type="Gene3D" id="2.10.110.10">
    <property type="entry name" value="Cysteine Rich Protein"/>
    <property type="match status" value="3"/>
</dbReference>
<reference evidence="9" key="1">
    <citation type="submission" date="2023-06" db="EMBL/GenBank/DDBJ databases">
        <authorList>
            <person name="Delattre M."/>
        </authorList>
    </citation>
    <scope>NUCLEOTIDE SEQUENCE</scope>
    <source>
        <strain evidence="9">AF72</strain>
    </source>
</reference>
<evidence type="ECO:0000256" key="3">
    <source>
        <dbReference type="ARBA" id="ARBA00022833"/>
    </source>
</evidence>
<feature type="compositionally biased region" description="Basic and acidic residues" evidence="6">
    <location>
        <begin position="348"/>
        <end position="362"/>
    </location>
</feature>
<evidence type="ECO:0000313" key="9">
    <source>
        <dbReference type="EMBL" id="CAJ0579876.1"/>
    </source>
</evidence>
<protein>
    <submittedName>
        <fullName evidence="9">Uncharacterized protein</fullName>
    </submittedName>
</protein>
<dbReference type="PROSITE" id="PS50023">
    <property type="entry name" value="LIM_DOMAIN_2"/>
    <property type="match status" value="2"/>
</dbReference>
<dbReference type="AlphaFoldDB" id="A0AA36D386"/>
<dbReference type="SUPFAM" id="SSF57716">
    <property type="entry name" value="Glucocorticoid receptor-like (DNA-binding domain)"/>
    <property type="match status" value="1"/>
</dbReference>
<dbReference type="PROSITE" id="PS00478">
    <property type="entry name" value="LIM_DOMAIN_1"/>
    <property type="match status" value="1"/>
</dbReference>
<comment type="caution">
    <text evidence="9">The sequence shown here is derived from an EMBL/GenBank/DDBJ whole genome shotgun (WGS) entry which is preliminary data.</text>
</comment>
<feature type="region of interest" description="Disordered" evidence="6">
    <location>
        <begin position="330"/>
        <end position="437"/>
    </location>
</feature>
<dbReference type="PANTHER" id="PTHR24211:SF20">
    <property type="entry name" value="PROTEIN ESPINAS-RELATED"/>
    <property type="match status" value="1"/>
</dbReference>